<evidence type="ECO:0000313" key="3">
    <source>
        <dbReference type="WBParaSite" id="L893_g15898.t1"/>
    </source>
</evidence>
<feature type="chain" id="PRO_5009312191" evidence="1">
    <location>
        <begin position="24"/>
        <end position="72"/>
    </location>
</feature>
<dbReference type="WBParaSite" id="L893_g15898.t1">
    <property type="protein sequence ID" value="L893_g15898.t1"/>
    <property type="gene ID" value="L893_g15898"/>
</dbReference>
<protein>
    <submittedName>
        <fullName evidence="3">Neur_chan_LBD domain-containing protein</fullName>
    </submittedName>
</protein>
<dbReference type="AlphaFoldDB" id="A0A1I7YFT9"/>
<dbReference type="Proteomes" id="UP000095287">
    <property type="component" value="Unplaced"/>
</dbReference>
<keyword evidence="1" id="KW-0732">Signal</keyword>
<organism evidence="2 3">
    <name type="scientific">Steinernema glaseri</name>
    <dbReference type="NCBI Taxonomy" id="37863"/>
    <lineage>
        <taxon>Eukaryota</taxon>
        <taxon>Metazoa</taxon>
        <taxon>Ecdysozoa</taxon>
        <taxon>Nematoda</taxon>
        <taxon>Chromadorea</taxon>
        <taxon>Rhabditida</taxon>
        <taxon>Tylenchina</taxon>
        <taxon>Panagrolaimomorpha</taxon>
        <taxon>Strongyloidoidea</taxon>
        <taxon>Steinernematidae</taxon>
        <taxon>Steinernema</taxon>
    </lineage>
</organism>
<reference evidence="3" key="1">
    <citation type="submission" date="2016-11" db="UniProtKB">
        <authorList>
            <consortium name="WormBaseParasite"/>
        </authorList>
    </citation>
    <scope>IDENTIFICATION</scope>
</reference>
<keyword evidence="2" id="KW-1185">Reference proteome</keyword>
<evidence type="ECO:0000313" key="2">
    <source>
        <dbReference type="Proteomes" id="UP000095287"/>
    </source>
</evidence>
<name>A0A1I7YFT9_9BILA</name>
<feature type="signal peptide" evidence="1">
    <location>
        <begin position="1"/>
        <end position="23"/>
    </location>
</feature>
<accession>A0A1I7YFT9</accession>
<evidence type="ECO:0000256" key="1">
    <source>
        <dbReference type="SAM" id="SignalP"/>
    </source>
</evidence>
<proteinExistence type="predicted"/>
<sequence length="72" mass="8404">MESWAPAFIVLLLISLCFETIQSVESMEQRGRPDSLSVPRLKRYYDYSPVDVSSGASLDRLFDKFMEHLRFQ</sequence>